<keyword evidence="11" id="KW-1185">Reference proteome</keyword>
<dbReference type="PANTHER" id="PTHR43531:SF5">
    <property type="entry name" value="METHYL-ACCEPTING CHEMOTAXIS PROTEIN III"/>
    <property type="match status" value="1"/>
</dbReference>
<feature type="coiled-coil region" evidence="5">
    <location>
        <begin position="161"/>
        <end position="189"/>
    </location>
</feature>
<dbReference type="Proteomes" id="UP000322553">
    <property type="component" value="Chromosome"/>
</dbReference>
<dbReference type="AlphaFoldDB" id="A0A5C1A0V1"/>
<name>A0A5C1A0V1_9GAMM</name>
<dbReference type="GO" id="GO:0006935">
    <property type="term" value="P:chemotaxis"/>
    <property type="evidence" value="ECO:0007669"/>
    <property type="project" value="InterPro"/>
</dbReference>
<dbReference type="GO" id="GO:0004888">
    <property type="term" value="F:transmembrane signaling receptor activity"/>
    <property type="evidence" value="ECO:0007669"/>
    <property type="project" value="InterPro"/>
</dbReference>
<dbReference type="EMBL" id="CP043420">
    <property type="protein sequence ID" value="QEL12540.1"/>
    <property type="molecule type" value="Genomic_DNA"/>
</dbReference>
<dbReference type="PRINTS" id="PR00260">
    <property type="entry name" value="CHEMTRNSDUCR"/>
</dbReference>
<feature type="transmembrane region" description="Helical" evidence="7">
    <location>
        <begin position="191"/>
        <end position="212"/>
    </location>
</feature>
<dbReference type="InterPro" id="IPR003660">
    <property type="entry name" value="HAMP_dom"/>
</dbReference>
<dbReference type="CDD" id="cd06225">
    <property type="entry name" value="HAMP"/>
    <property type="match status" value="1"/>
</dbReference>
<evidence type="ECO:0000256" key="7">
    <source>
        <dbReference type="SAM" id="Phobius"/>
    </source>
</evidence>
<dbReference type="SUPFAM" id="SSF58104">
    <property type="entry name" value="Methyl-accepting chemotaxis protein (MCP) signaling domain"/>
    <property type="match status" value="1"/>
</dbReference>
<dbReference type="InterPro" id="IPR024478">
    <property type="entry name" value="HlyB_4HB_MCP"/>
</dbReference>
<keyword evidence="7" id="KW-0472">Membrane</keyword>
<comment type="similarity">
    <text evidence="3">Belongs to the methyl-accepting chemotaxis (MCP) protein family.</text>
</comment>
<dbReference type="InterPro" id="IPR051310">
    <property type="entry name" value="MCP_chemotaxis"/>
</dbReference>
<evidence type="ECO:0000313" key="11">
    <source>
        <dbReference type="Proteomes" id="UP000322553"/>
    </source>
</evidence>
<dbReference type="KEGG" id="kuy:FY550_16270"/>
<reference evidence="10 11" key="1">
    <citation type="submission" date="2019-08" db="EMBL/GenBank/DDBJ databases">
        <title>Complete genome sequence of Kushneria sp. YCWA18, a halophilic phosphate-solubilizing bacterium isolated from Daqiao saltern in China.</title>
        <authorList>
            <person name="Du G.-X."/>
            <person name="Qu L.-Y."/>
        </authorList>
    </citation>
    <scope>NUCLEOTIDE SEQUENCE [LARGE SCALE GENOMIC DNA]</scope>
    <source>
        <strain evidence="10 11">YCWA18</strain>
    </source>
</reference>
<dbReference type="InterPro" id="IPR004089">
    <property type="entry name" value="MCPsignal_dom"/>
</dbReference>
<organism evidence="10 11">
    <name type="scientific">Kushneria phosphatilytica</name>
    <dbReference type="NCBI Taxonomy" id="657387"/>
    <lineage>
        <taxon>Bacteria</taxon>
        <taxon>Pseudomonadati</taxon>
        <taxon>Pseudomonadota</taxon>
        <taxon>Gammaproteobacteria</taxon>
        <taxon>Oceanospirillales</taxon>
        <taxon>Halomonadaceae</taxon>
        <taxon>Kushneria</taxon>
    </lineage>
</organism>
<feature type="domain" description="HAMP" evidence="9">
    <location>
        <begin position="214"/>
        <end position="266"/>
    </location>
</feature>
<dbReference type="Pfam" id="PF00015">
    <property type="entry name" value="MCPsignal"/>
    <property type="match status" value="1"/>
</dbReference>
<dbReference type="PROSITE" id="PS50885">
    <property type="entry name" value="HAMP"/>
    <property type="match status" value="1"/>
</dbReference>
<evidence type="ECO:0000256" key="5">
    <source>
        <dbReference type="SAM" id="Coils"/>
    </source>
</evidence>
<keyword evidence="2 4" id="KW-0807">Transducer</keyword>
<feature type="transmembrane region" description="Helical" evidence="7">
    <location>
        <begin position="12"/>
        <end position="33"/>
    </location>
</feature>
<dbReference type="SMART" id="SM00304">
    <property type="entry name" value="HAMP"/>
    <property type="match status" value="1"/>
</dbReference>
<dbReference type="PANTHER" id="PTHR43531">
    <property type="entry name" value="PROTEIN ICFG"/>
    <property type="match status" value="1"/>
</dbReference>
<accession>A0A5C1A0V1</accession>
<evidence type="ECO:0000256" key="2">
    <source>
        <dbReference type="ARBA" id="ARBA00023224"/>
    </source>
</evidence>
<gene>
    <name evidence="10" type="ORF">FY550_16270</name>
</gene>
<evidence type="ECO:0000256" key="4">
    <source>
        <dbReference type="PROSITE-ProRule" id="PRU00284"/>
    </source>
</evidence>
<dbReference type="RefSeq" id="WP_149054667.1">
    <property type="nucleotide sequence ID" value="NZ_CP043420.1"/>
</dbReference>
<dbReference type="PROSITE" id="PS50111">
    <property type="entry name" value="CHEMOTAXIS_TRANSDUC_2"/>
    <property type="match status" value="1"/>
</dbReference>
<dbReference type="GO" id="GO:0005886">
    <property type="term" value="C:plasma membrane"/>
    <property type="evidence" value="ECO:0007669"/>
    <property type="project" value="TreeGrafter"/>
</dbReference>
<dbReference type="Pfam" id="PF00672">
    <property type="entry name" value="HAMP"/>
    <property type="match status" value="1"/>
</dbReference>
<dbReference type="Gene3D" id="1.10.287.950">
    <property type="entry name" value="Methyl-accepting chemotaxis protein"/>
    <property type="match status" value="1"/>
</dbReference>
<dbReference type="GO" id="GO:0007165">
    <property type="term" value="P:signal transduction"/>
    <property type="evidence" value="ECO:0007669"/>
    <property type="project" value="UniProtKB-KW"/>
</dbReference>
<evidence type="ECO:0000256" key="1">
    <source>
        <dbReference type="ARBA" id="ARBA00004370"/>
    </source>
</evidence>
<dbReference type="FunFam" id="1.10.287.950:FF:000001">
    <property type="entry name" value="Methyl-accepting chemotaxis sensory transducer"/>
    <property type="match status" value="1"/>
</dbReference>
<feature type="region of interest" description="Disordered" evidence="6">
    <location>
        <begin position="286"/>
        <end position="310"/>
    </location>
</feature>
<evidence type="ECO:0000256" key="6">
    <source>
        <dbReference type="SAM" id="MobiDB-lite"/>
    </source>
</evidence>
<sequence>MLSRFKIGTRLGVAFGIVSLLIVICAGAGILGLNHMQAISERVVNVDSRLAQNALNVKRLALEERRYEKDSFINIGDREKQLSYQQKWEEARGRLADTLAAGAKLAPTEELRGLYTQAEGALEAYAGGFTAIQQRIRNGELTEAAQANAAFAQYKEQVYQLESVADRINEVAAERMQAAEQTISNAHHQTLIWLVIFAGVALLLATVLALMITGSITTPLRRALAITEQVSKGDLSQDISTDGRDEIARLLTAMMTMSRSLSTLVHSIRNTAQDVYAGASELSHSSHDLAARTEQQAASLEQTAASMEEMSATAKQNTDATQQANTLADNATNSARSSSSDVKQNLSLMREIATQSERMNQILTTIDSIAFQTNILALNASVEAARAGEQGKGFAVVASEVRALASRSADSAGEIRKLLEETSQCIMSGVHQAERSGQSIGETQTTIEQLAMLINDIATASREQINGIDQINGAVSQMDTVTQQNAAMVQQSTTAVGALEEQAEKLQSLVATFKVREPMTAV</sequence>
<feature type="domain" description="Methyl-accepting transducer" evidence="8">
    <location>
        <begin position="271"/>
        <end position="500"/>
    </location>
</feature>
<dbReference type="Pfam" id="PF12729">
    <property type="entry name" value="4HB_MCP_1"/>
    <property type="match status" value="1"/>
</dbReference>
<protein>
    <submittedName>
        <fullName evidence="10">HAMP domain-containing protein</fullName>
    </submittedName>
</protein>
<evidence type="ECO:0000313" key="10">
    <source>
        <dbReference type="EMBL" id="QEL12540.1"/>
    </source>
</evidence>
<proteinExistence type="inferred from homology"/>
<feature type="compositionally biased region" description="Polar residues" evidence="6">
    <location>
        <begin position="293"/>
        <end position="305"/>
    </location>
</feature>
<keyword evidence="7" id="KW-0812">Transmembrane</keyword>
<evidence type="ECO:0000259" key="9">
    <source>
        <dbReference type="PROSITE" id="PS50885"/>
    </source>
</evidence>
<comment type="subcellular location">
    <subcellularLocation>
        <location evidence="1">Membrane</location>
    </subcellularLocation>
</comment>
<evidence type="ECO:0000256" key="3">
    <source>
        <dbReference type="ARBA" id="ARBA00029447"/>
    </source>
</evidence>
<keyword evidence="7" id="KW-1133">Transmembrane helix</keyword>
<dbReference type="SMART" id="SM00283">
    <property type="entry name" value="MA"/>
    <property type="match status" value="1"/>
</dbReference>
<dbReference type="InterPro" id="IPR004090">
    <property type="entry name" value="Chemotax_Me-accpt_rcpt"/>
</dbReference>
<keyword evidence="5" id="KW-0175">Coiled coil</keyword>
<dbReference type="CDD" id="cd11386">
    <property type="entry name" value="MCP_signal"/>
    <property type="match status" value="1"/>
</dbReference>
<evidence type="ECO:0000259" key="8">
    <source>
        <dbReference type="PROSITE" id="PS50111"/>
    </source>
</evidence>